<evidence type="ECO:0000313" key="1">
    <source>
        <dbReference type="EMBL" id="RNA01643.1"/>
    </source>
</evidence>
<gene>
    <name evidence="1" type="ORF">BpHYR1_008175</name>
</gene>
<name>A0A3M7PRJ0_BRAPC</name>
<proteinExistence type="predicted"/>
<dbReference type="OrthoDB" id="10631265at2759"/>
<protein>
    <submittedName>
        <fullName evidence="1">Uncharacterized protein</fullName>
    </submittedName>
</protein>
<keyword evidence="2" id="KW-1185">Reference proteome</keyword>
<reference evidence="1 2" key="1">
    <citation type="journal article" date="2018" name="Sci. Rep.">
        <title>Genomic signatures of local adaptation to the degree of environmental predictability in rotifers.</title>
        <authorList>
            <person name="Franch-Gras L."/>
            <person name="Hahn C."/>
            <person name="Garcia-Roger E.M."/>
            <person name="Carmona M.J."/>
            <person name="Serra M."/>
            <person name="Gomez A."/>
        </authorList>
    </citation>
    <scope>NUCLEOTIDE SEQUENCE [LARGE SCALE GENOMIC DNA]</scope>
    <source>
        <strain evidence="1">HYR1</strain>
    </source>
</reference>
<sequence length="220" mass="26142">MNNCQLLGVERVGMENFKILKYASDHIYVFTTILFMLLPGQCNQTIIYKHKWITRETKFPLRLQTPLRIDADFKWYKTSEDLFIEEIDNFEKDYRFEQNNDKVILDILKYDHSYHEQLSSYEPRVIGKNMAFCNVTILIPHGDDLILSKNKALVLQNLILKFGTRVKRDVNPIQSYGQNKIRFKRHDSTFVALEYVEGPIYFRKSLFAKSEEKIIDFKII</sequence>
<dbReference type="Proteomes" id="UP000276133">
    <property type="component" value="Unassembled WGS sequence"/>
</dbReference>
<organism evidence="1 2">
    <name type="scientific">Brachionus plicatilis</name>
    <name type="common">Marine rotifer</name>
    <name type="synonym">Brachionus muelleri</name>
    <dbReference type="NCBI Taxonomy" id="10195"/>
    <lineage>
        <taxon>Eukaryota</taxon>
        <taxon>Metazoa</taxon>
        <taxon>Spiralia</taxon>
        <taxon>Gnathifera</taxon>
        <taxon>Rotifera</taxon>
        <taxon>Eurotatoria</taxon>
        <taxon>Monogononta</taxon>
        <taxon>Pseudotrocha</taxon>
        <taxon>Ploima</taxon>
        <taxon>Brachionidae</taxon>
        <taxon>Brachionus</taxon>
    </lineage>
</organism>
<evidence type="ECO:0000313" key="2">
    <source>
        <dbReference type="Proteomes" id="UP000276133"/>
    </source>
</evidence>
<dbReference type="EMBL" id="REGN01009234">
    <property type="protein sequence ID" value="RNA01643.1"/>
    <property type="molecule type" value="Genomic_DNA"/>
</dbReference>
<dbReference type="AlphaFoldDB" id="A0A3M7PRJ0"/>
<comment type="caution">
    <text evidence="1">The sequence shown here is derived from an EMBL/GenBank/DDBJ whole genome shotgun (WGS) entry which is preliminary data.</text>
</comment>
<accession>A0A3M7PRJ0</accession>